<accession>A0A5C6X4N2</accession>
<evidence type="ECO:0000313" key="3">
    <source>
        <dbReference type="Proteomes" id="UP000321412"/>
    </source>
</evidence>
<comment type="caution">
    <text evidence="2">The sequence shown here is derived from an EMBL/GenBank/DDBJ whole genome shotgun (WGS) entry which is preliminary data.</text>
</comment>
<keyword evidence="1" id="KW-0812">Transmembrane</keyword>
<reference evidence="2 3" key="1">
    <citation type="submission" date="2019-08" db="EMBL/GenBank/DDBJ databases">
        <title>Bradymonadales sp. TMQ4.</title>
        <authorList>
            <person name="Liang Q."/>
        </authorList>
    </citation>
    <scope>NUCLEOTIDE SEQUENCE [LARGE SCALE GENOMIC DNA]</scope>
    <source>
        <strain evidence="2 3">TMQ4</strain>
    </source>
</reference>
<dbReference type="NCBIfam" id="TIGR03901">
    <property type="entry name" value="MYXO-CTERM"/>
    <property type="match status" value="1"/>
</dbReference>
<dbReference type="EMBL" id="VOSM01000020">
    <property type="protein sequence ID" value="TXD33585.1"/>
    <property type="molecule type" value="Genomic_DNA"/>
</dbReference>
<dbReference type="InterPro" id="IPR024038">
    <property type="entry name" value="MYXO-CTERM"/>
</dbReference>
<sequence>MWSNAQVKKVAVGLAAAGALGLSTVSIAWACSIGLNQEPMVFLEEEPTEPVDLPPAVTLQVESIKRSETPRREGCSEVATSCDDTAFLTLSVEGYDRDAGGLRFAIEGEHPGSLLLPEFPLVLTGEEDEVTFIWSDLDTMYEPIDAEITATWVDAWGRDGETSAPVQVRNEGAEGGGCAVAGGAGSTGALVLAAAMSLMLVSRRRRLAM</sequence>
<gene>
    <name evidence="2" type="ORF">FRC98_20365</name>
</gene>
<evidence type="ECO:0000256" key="1">
    <source>
        <dbReference type="SAM" id="Phobius"/>
    </source>
</evidence>
<feature type="transmembrane region" description="Helical" evidence="1">
    <location>
        <begin position="179"/>
        <end position="201"/>
    </location>
</feature>
<dbReference type="AlphaFoldDB" id="A0A5C6X4N2"/>
<proteinExistence type="predicted"/>
<name>A0A5C6X4N2_9DELT</name>
<evidence type="ECO:0000313" key="2">
    <source>
        <dbReference type="EMBL" id="TXD33585.1"/>
    </source>
</evidence>
<keyword evidence="1" id="KW-0472">Membrane</keyword>
<dbReference type="RefSeq" id="WP_146983425.1">
    <property type="nucleotide sequence ID" value="NZ_VOSM01000020.1"/>
</dbReference>
<dbReference type="Proteomes" id="UP000321412">
    <property type="component" value="Unassembled WGS sequence"/>
</dbReference>
<dbReference type="OrthoDB" id="5512196at2"/>
<keyword evidence="1" id="KW-1133">Transmembrane helix</keyword>
<protein>
    <submittedName>
        <fullName evidence="2">Uncharacterized protein</fullName>
    </submittedName>
</protein>
<keyword evidence="3" id="KW-1185">Reference proteome</keyword>
<organism evidence="2 3">
    <name type="scientific">Lujinxingia vulgaris</name>
    <dbReference type="NCBI Taxonomy" id="2600176"/>
    <lineage>
        <taxon>Bacteria</taxon>
        <taxon>Deltaproteobacteria</taxon>
        <taxon>Bradymonadales</taxon>
        <taxon>Lujinxingiaceae</taxon>
        <taxon>Lujinxingia</taxon>
    </lineage>
</organism>